<feature type="region of interest" description="Disordered" evidence="3">
    <location>
        <begin position="39"/>
        <end position="138"/>
    </location>
</feature>
<feature type="repeat" description="Cell wall-binding" evidence="2">
    <location>
        <begin position="304"/>
        <end position="323"/>
    </location>
</feature>
<evidence type="ECO:0000313" key="6">
    <source>
        <dbReference type="Proteomes" id="UP000697472"/>
    </source>
</evidence>
<organism evidence="5 6">
    <name type="scientific">Streptococcus loxodontisalivarius</name>
    <dbReference type="NCBI Taxonomy" id="1349415"/>
    <lineage>
        <taxon>Bacteria</taxon>
        <taxon>Bacillati</taxon>
        <taxon>Bacillota</taxon>
        <taxon>Bacilli</taxon>
        <taxon>Lactobacillales</taxon>
        <taxon>Streptococcaceae</taxon>
        <taxon>Streptococcus</taxon>
    </lineage>
</organism>
<comment type="caution">
    <text evidence="5">The sequence shown here is derived from an EMBL/GenBank/DDBJ whole genome shotgun (WGS) entry which is preliminary data.</text>
</comment>
<evidence type="ECO:0000256" key="1">
    <source>
        <dbReference type="ARBA" id="ARBA00022737"/>
    </source>
</evidence>
<proteinExistence type="predicted"/>
<evidence type="ECO:0000256" key="2">
    <source>
        <dbReference type="PROSITE-ProRule" id="PRU00591"/>
    </source>
</evidence>
<dbReference type="PROSITE" id="PS51170">
    <property type="entry name" value="CW"/>
    <property type="match status" value="3"/>
</dbReference>
<dbReference type="Pfam" id="PF01473">
    <property type="entry name" value="Choline_bind_1"/>
    <property type="match status" value="6"/>
</dbReference>
<accession>A0ABS2PSK3</accession>
<feature type="repeat" description="Cell wall-binding" evidence="2">
    <location>
        <begin position="387"/>
        <end position="406"/>
    </location>
</feature>
<dbReference type="Proteomes" id="UP000697472">
    <property type="component" value="Unassembled WGS sequence"/>
</dbReference>
<keyword evidence="4" id="KW-0732">Signal</keyword>
<feature type="compositionally biased region" description="Low complexity" evidence="3">
    <location>
        <begin position="84"/>
        <end position="130"/>
    </location>
</feature>
<dbReference type="InterPro" id="IPR027636">
    <property type="entry name" value="Glucan-bd_rpt"/>
</dbReference>
<dbReference type="Pfam" id="PF19127">
    <property type="entry name" value="Choline_bind_3"/>
    <property type="match status" value="7"/>
</dbReference>
<keyword evidence="1" id="KW-0677">Repeat</keyword>
<dbReference type="NCBIfam" id="TIGR04035">
    <property type="entry name" value="glucan_65_rpt"/>
    <property type="match status" value="10"/>
</dbReference>
<evidence type="ECO:0000256" key="4">
    <source>
        <dbReference type="SAM" id="SignalP"/>
    </source>
</evidence>
<keyword evidence="6" id="KW-1185">Reference proteome</keyword>
<feature type="compositionally biased region" description="Low complexity" evidence="3">
    <location>
        <begin position="39"/>
        <end position="77"/>
    </location>
</feature>
<name>A0ABS2PSK3_9STRE</name>
<dbReference type="EMBL" id="JAFBEH010000025">
    <property type="protein sequence ID" value="MBM7643022.1"/>
    <property type="molecule type" value="Genomic_DNA"/>
</dbReference>
<reference evidence="5 6" key="1">
    <citation type="submission" date="2021-01" db="EMBL/GenBank/DDBJ databases">
        <title>Genomic Encyclopedia of Type Strains, Phase IV (KMG-IV): sequencing the most valuable type-strain genomes for metagenomic binning, comparative biology and taxonomic classification.</title>
        <authorList>
            <person name="Goeker M."/>
        </authorList>
    </citation>
    <scope>NUCLEOTIDE SEQUENCE [LARGE SCALE GENOMIC DNA]</scope>
    <source>
        <strain evidence="5 6">DSM 27382</strain>
    </source>
</reference>
<dbReference type="RefSeq" id="WP_205009898.1">
    <property type="nucleotide sequence ID" value="NZ_JAFBEH010000025.1"/>
</dbReference>
<protein>
    <submittedName>
        <fullName evidence="5">Glucan-binding repeat-containing protein</fullName>
    </submittedName>
</protein>
<sequence length="1520" mass="174588">MKMKKSTFFKTSASALLFSSLLLGSAFVAADDTIDQTTVSTVEPSTTVVTSEEATTASSEGSAIDQTSQETSSNSQTLDEQEVSSESTSQTVASESQVVTSETASQSETSQTDTASSELSSEASASSTASETEEKKSLATDTFYQVDGVWYATNTNTGFATDENGETYYYESHRRYRGHATNVPDMRVTVKVDGGIYQLTPTGQKYIGTWSKTMLEGVDENGDFLFYTFSYGPFDYANHRFLKLIDNQPYYYSKERQMDVPVTLKTVERTYYYYREFGGLVISDFQVAEDGKTYYYNSYGLRVYNKFALIGDDWYYFDDDGQMLIGRHIIDGVEHYFDKDGIEARNRFSTLEDGVTYFFNDQEEIVYNAFVDYRGETYYVDANSQKVTGYQTIDGVTYFFDQDGKLAKNRFATDNTGTTYYFDQNGQILRNSLATYKGDIYYLDQNSQKTSGLLTIDGKTYYFGQDGKAFQNQFVADSDQAPYFADQNGQFVYDRFFMYEDSWYYIDSSGHRFSGSQIIDGKTFLFDQDGRWYYLTEDGLKVIVTADPRQVLLDGAYYHYDKNGKRIRGQVYENSDGIPYYYDKEDGHLISQVYYGDDSSWYIINNGSKELLTGVMVFNGENILHLDDKGIPVKGAFVKEDDGNQYYYDNKQGYRVYNQLIFNWTREKAGYVDENGIRATKPFTYKDGIYGADENGYLIYSDFAVDPTDGMTYYYGFTGKRIYSNTIHYNNNRYYIDENGQILRNGYRYSYYFDETGKAITNTFFVDEYGIERFYGSNGNPVHSAFVEVDGETYYINEYGRKVTGRQEIKIDGVLQTFYFQEDGRQYQSTLFTTEDGTVYYAFNDKALIEPKTGLYFDKSKDQWAAIDDQGNITYYTLSKGTNTVQGRTYFIDESNNPIRGQFAEDEAGVSYYYDALGGYRVTNDFIEEKSTNKISDWYYLNDEGQKVTGTQVINGQILFFAQDGKQVKGDFAEDESGISYYYDALDGHRVVNSYIPIYPKTVYDKDTAWYYVNEEGQKVTGTQVINGQILFFAQDGKQVKGDFAEDESGISYYYDALDGHRVVNSYIPIYPKTVYNKDTAWYYVGKDGKKLTGAQTIDGYHVYFDENGKQLKAVFKEDSEGNSYYYSPDNGHAYNQGFFKVYSRWYYANPDGTLANGKTIIDGKEYFFKRNYQVKGGTGRDEDGLHYYDINSGERVYESSKFIKGESGNWYYLDENGIAVTGSQVINGLNLFFSQDGIQAKAESAIAEDGNTYYYDKNDGHLLRNEFYYDYGWYYFDENGQKVFGRYEIDGKQYYFSLYYGSQYKNAILTEDDGSYFYGEDGQLLTNTYFKYGLAWYYAGPDGKLLTGHQTINGEDVFFNKNGVQAKENFGYEEDGSVYFYDINGKLVRNTFVFKYEKWYYITEDGSPAKGRYTIDGEEYYFDETNYWQAKGVLITDTDGNQYYYDKKTGQLIRNRFLQDTLGLLYYAGNDGQFAKGFYTIEGKTYYFSKNSGYLLKNYTGSIDDKLVSIDSNGVVTFL</sequence>
<gene>
    <name evidence="5" type="ORF">JOC28_001323</name>
</gene>
<feature type="signal peptide" evidence="4">
    <location>
        <begin position="1"/>
        <end position="30"/>
    </location>
</feature>
<feature type="repeat" description="Cell wall-binding" evidence="2">
    <location>
        <begin position="450"/>
        <end position="469"/>
    </location>
</feature>
<dbReference type="Gene3D" id="2.10.270.10">
    <property type="entry name" value="Cholin Binding"/>
    <property type="match status" value="11"/>
</dbReference>
<dbReference type="SUPFAM" id="SSF69360">
    <property type="entry name" value="Cell wall binding repeat"/>
    <property type="match status" value="8"/>
</dbReference>
<evidence type="ECO:0000256" key="3">
    <source>
        <dbReference type="SAM" id="MobiDB-lite"/>
    </source>
</evidence>
<evidence type="ECO:0000313" key="5">
    <source>
        <dbReference type="EMBL" id="MBM7643022.1"/>
    </source>
</evidence>
<dbReference type="InterPro" id="IPR018337">
    <property type="entry name" value="Cell_wall/Cho-bd_repeat"/>
</dbReference>
<feature type="chain" id="PRO_5046110048" evidence="4">
    <location>
        <begin position="31"/>
        <end position="1520"/>
    </location>
</feature>